<reference evidence="3" key="1">
    <citation type="journal article" date="2019" name="PLoS Negl. Trop. Dis.">
        <title>Revisiting the worldwide diversity of Leptospira species in the environment.</title>
        <authorList>
            <person name="Vincent A.T."/>
            <person name="Schiettekatte O."/>
            <person name="Bourhy P."/>
            <person name="Veyrier F.J."/>
            <person name="Picardeau M."/>
        </authorList>
    </citation>
    <scope>NUCLEOTIDE SEQUENCE [LARGE SCALE GENOMIC DNA]</scope>
    <source>
        <strain evidence="3">201702407</strain>
    </source>
</reference>
<feature type="compositionally biased region" description="Basic residues" evidence="1">
    <location>
        <begin position="154"/>
        <end position="165"/>
    </location>
</feature>
<dbReference type="Proteomes" id="UP000297422">
    <property type="component" value="Unassembled WGS sequence"/>
</dbReference>
<accession>A0ABY2N564</accession>
<gene>
    <name evidence="2" type="ORF">EHQ90_07640</name>
</gene>
<organism evidence="2 3">
    <name type="scientific">Leptospira stimsonii</name>
    <dbReference type="NCBI Taxonomy" id="2202203"/>
    <lineage>
        <taxon>Bacteria</taxon>
        <taxon>Pseudomonadati</taxon>
        <taxon>Spirochaetota</taxon>
        <taxon>Spirochaetia</taxon>
        <taxon>Leptospirales</taxon>
        <taxon>Leptospiraceae</taxon>
        <taxon>Leptospira</taxon>
    </lineage>
</organism>
<feature type="compositionally biased region" description="Polar residues" evidence="1">
    <location>
        <begin position="171"/>
        <end position="185"/>
    </location>
</feature>
<keyword evidence="3" id="KW-1185">Reference proteome</keyword>
<comment type="caution">
    <text evidence="2">The sequence shown here is derived from an EMBL/GenBank/DDBJ whole genome shotgun (WGS) entry which is preliminary data.</text>
</comment>
<name>A0ABY2N564_9LEPT</name>
<dbReference type="EMBL" id="RQGT01000059">
    <property type="protein sequence ID" value="TGM17248.1"/>
    <property type="molecule type" value="Genomic_DNA"/>
</dbReference>
<evidence type="ECO:0000256" key="1">
    <source>
        <dbReference type="SAM" id="MobiDB-lite"/>
    </source>
</evidence>
<evidence type="ECO:0000313" key="2">
    <source>
        <dbReference type="EMBL" id="TGM17248.1"/>
    </source>
</evidence>
<dbReference type="RefSeq" id="WP_135684550.1">
    <property type="nucleotide sequence ID" value="NZ_RQEQ01000080.1"/>
</dbReference>
<feature type="compositionally biased region" description="Basic and acidic residues" evidence="1">
    <location>
        <begin position="139"/>
        <end position="153"/>
    </location>
</feature>
<sequence length="185" mass="21369">MSENRSFQFRAEPNKVTIIRPDGTGYPIITYDGTGIMRAATLDKITEDYQDKRKEMDNLKNAIDPFSHTPVGELSSEQLDLLDRFRKAGSDVVRYYYDYCKAAVPDLDKHLVEIDRIPKDQINVFIQYLVTATLGGESEKPDLKKYTSEEYVKKNRKNRRRKKKPQHSESSKMNVSADGNTLNRK</sequence>
<feature type="region of interest" description="Disordered" evidence="1">
    <location>
        <begin position="139"/>
        <end position="185"/>
    </location>
</feature>
<evidence type="ECO:0000313" key="3">
    <source>
        <dbReference type="Proteomes" id="UP000297422"/>
    </source>
</evidence>
<proteinExistence type="predicted"/>
<protein>
    <submittedName>
        <fullName evidence="2">Uncharacterized protein</fullName>
    </submittedName>
</protein>